<dbReference type="SMART" id="SM00239">
    <property type="entry name" value="C2"/>
    <property type="match status" value="1"/>
</dbReference>
<proteinExistence type="predicted"/>
<evidence type="ECO:0000313" key="4">
    <source>
        <dbReference type="Proteomes" id="UP001396334"/>
    </source>
</evidence>
<feature type="compositionally biased region" description="Basic and acidic residues" evidence="1">
    <location>
        <begin position="188"/>
        <end position="201"/>
    </location>
</feature>
<feature type="region of interest" description="Disordered" evidence="1">
    <location>
        <begin position="171"/>
        <end position="216"/>
    </location>
</feature>
<dbReference type="SUPFAM" id="SSF49562">
    <property type="entry name" value="C2 domain (Calcium/lipid-binding domain, CaLB)"/>
    <property type="match status" value="1"/>
</dbReference>
<dbReference type="EMBL" id="JBBPBN010000171">
    <property type="protein sequence ID" value="KAK8974249.1"/>
    <property type="molecule type" value="Genomic_DNA"/>
</dbReference>
<feature type="domain" description="C2" evidence="2">
    <location>
        <begin position="1"/>
        <end position="112"/>
    </location>
</feature>
<dbReference type="InterPro" id="IPR044750">
    <property type="entry name" value="C2_SRC2/BAP"/>
</dbReference>
<keyword evidence="4" id="KW-1185">Reference proteome</keyword>
<dbReference type="InterPro" id="IPR000008">
    <property type="entry name" value="C2_dom"/>
</dbReference>
<dbReference type="CDD" id="cd04051">
    <property type="entry name" value="C2_SRC2_like"/>
    <property type="match status" value="1"/>
</dbReference>
<feature type="compositionally biased region" description="Low complexity" evidence="1">
    <location>
        <begin position="202"/>
        <end position="213"/>
    </location>
</feature>
<evidence type="ECO:0000313" key="3">
    <source>
        <dbReference type="EMBL" id="KAK8974249.1"/>
    </source>
</evidence>
<organism evidence="3 4">
    <name type="scientific">Hibiscus sabdariffa</name>
    <name type="common">roselle</name>
    <dbReference type="NCBI Taxonomy" id="183260"/>
    <lineage>
        <taxon>Eukaryota</taxon>
        <taxon>Viridiplantae</taxon>
        <taxon>Streptophyta</taxon>
        <taxon>Embryophyta</taxon>
        <taxon>Tracheophyta</taxon>
        <taxon>Spermatophyta</taxon>
        <taxon>Magnoliopsida</taxon>
        <taxon>eudicotyledons</taxon>
        <taxon>Gunneridae</taxon>
        <taxon>Pentapetalae</taxon>
        <taxon>rosids</taxon>
        <taxon>malvids</taxon>
        <taxon>Malvales</taxon>
        <taxon>Malvaceae</taxon>
        <taxon>Malvoideae</taxon>
        <taxon>Hibiscus</taxon>
    </lineage>
</organism>
<dbReference type="Gene3D" id="2.60.40.150">
    <property type="entry name" value="C2 domain"/>
    <property type="match status" value="1"/>
</dbReference>
<reference evidence="3 4" key="1">
    <citation type="journal article" date="2024" name="G3 (Bethesda)">
        <title>Genome assembly of Hibiscus sabdariffa L. provides insights into metabolisms of medicinal natural products.</title>
        <authorList>
            <person name="Kim T."/>
        </authorList>
    </citation>
    <scope>NUCLEOTIDE SEQUENCE [LARGE SCALE GENOMIC DNA]</scope>
    <source>
        <strain evidence="3">TK-2024</strain>
        <tissue evidence="3">Old leaves</tissue>
    </source>
</reference>
<dbReference type="Proteomes" id="UP001396334">
    <property type="component" value="Unassembled WGS sequence"/>
</dbReference>
<evidence type="ECO:0000259" key="2">
    <source>
        <dbReference type="PROSITE" id="PS50004"/>
    </source>
</evidence>
<comment type="caution">
    <text evidence="3">The sequence shown here is derived from an EMBL/GenBank/DDBJ whole genome shotgun (WGS) entry which is preliminary data.</text>
</comment>
<evidence type="ECO:0000256" key="1">
    <source>
        <dbReference type="SAM" id="MobiDB-lite"/>
    </source>
</evidence>
<dbReference type="PANTHER" id="PTHR32246:SF156">
    <property type="entry name" value="LIPID-BINDING FAMILY PROTEIN, PUTATIVE-RELATED"/>
    <property type="match status" value="1"/>
</dbReference>
<gene>
    <name evidence="3" type="ORF">V6N11_034618</name>
</gene>
<feature type="compositionally biased region" description="Basic residues" evidence="1">
    <location>
        <begin position="172"/>
        <end position="181"/>
    </location>
</feature>
<dbReference type="InterPro" id="IPR035892">
    <property type="entry name" value="C2_domain_sf"/>
</dbReference>
<dbReference type="PROSITE" id="PS50004">
    <property type="entry name" value="C2"/>
    <property type="match status" value="1"/>
</dbReference>
<protein>
    <recommendedName>
        <fullName evidence="2">C2 domain-containing protein</fullName>
    </recommendedName>
</protein>
<name>A0ABR2NDP4_9ROSI</name>
<dbReference type="PANTHER" id="PTHR32246">
    <property type="entry name" value="INGRESSION PROTEIN FIC1"/>
    <property type="match status" value="1"/>
</dbReference>
<sequence length="275" mass="29983">MEKDHRYVLEIALISAQGLKEPSGQLRRMQTYALAWIDPSHKLRTCVDRVGGGNPTWNDKFLFKVSSDFLSRDTSGVSVEIFAVGVLRDSSLGTVRLLVGDSLRSGSAAFENAVMMHHLPSFTAVQVRRPSGRFHGVLNIGVTVLDTADVPDMAGVSAIGFRDLIRESDNSRKHRGLKKSKSTLPGEKLWRESDDQSDDGHSTTTSSSSPASTALREWNGLVRELERAKHTRASSEDGRLLCGMGISKTGCLGPYVYSPTSFNEGKAMNGQSKLA</sequence>
<accession>A0ABR2NDP4</accession>
<dbReference type="Pfam" id="PF00168">
    <property type="entry name" value="C2"/>
    <property type="match status" value="1"/>
</dbReference>